<dbReference type="AlphaFoldDB" id="A0AAW1RYA9"/>
<name>A0AAW1RYA9_9CHLO</name>
<evidence type="ECO:0000313" key="2">
    <source>
        <dbReference type="Proteomes" id="UP001438707"/>
    </source>
</evidence>
<keyword evidence="2" id="KW-1185">Reference proteome</keyword>
<accession>A0AAW1RYA9</accession>
<dbReference type="Proteomes" id="UP001438707">
    <property type="component" value="Unassembled WGS sequence"/>
</dbReference>
<sequence>MRPLLTMVSHEEGMALGQHMRARPVKEALKLSQDQLMMTLLLLQGMHPQQQLQLELPEQVLGRLLQPWLTLQLEESQLVKQQLMLVPALEGLQSQQQLRTRPMEEGLGCGQQLLLMLLLLEEDKGLGLQQLMDVPALGDMQFHRQVHGM</sequence>
<organism evidence="1 2">
    <name type="scientific">Apatococcus lobatus</name>
    <dbReference type="NCBI Taxonomy" id="904363"/>
    <lineage>
        <taxon>Eukaryota</taxon>
        <taxon>Viridiplantae</taxon>
        <taxon>Chlorophyta</taxon>
        <taxon>core chlorophytes</taxon>
        <taxon>Trebouxiophyceae</taxon>
        <taxon>Chlorellales</taxon>
        <taxon>Chlorellaceae</taxon>
        <taxon>Apatococcus</taxon>
    </lineage>
</organism>
<reference evidence="1 2" key="1">
    <citation type="journal article" date="2024" name="Nat. Commun.">
        <title>Phylogenomics reveals the evolutionary origins of lichenization in chlorophyte algae.</title>
        <authorList>
            <person name="Puginier C."/>
            <person name="Libourel C."/>
            <person name="Otte J."/>
            <person name="Skaloud P."/>
            <person name="Haon M."/>
            <person name="Grisel S."/>
            <person name="Petersen M."/>
            <person name="Berrin J.G."/>
            <person name="Delaux P.M."/>
            <person name="Dal Grande F."/>
            <person name="Keller J."/>
        </authorList>
    </citation>
    <scope>NUCLEOTIDE SEQUENCE [LARGE SCALE GENOMIC DNA]</scope>
    <source>
        <strain evidence="1 2">SAG 2145</strain>
    </source>
</reference>
<dbReference type="EMBL" id="JALJOS010000005">
    <property type="protein sequence ID" value="KAK9838640.1"/>
    <property type="molecule type" value="Genomic_DNA"/>
</dbReference>
<evidence type="ECO:0000313" key="1">
    <source>
        <dbReference type="EMBL" id="KAK9838640.1"/>
    </source>
</evidence>
<gene>
    <name evidence="1" type="ORF">WJX74_000460</name>
</gene>
<proteinExistence type="predicted"/>
<comment type="caution">
    <text evidence="1">The sequence shown here is derived from an EMBL/GenBank/DDBJ whole genome shotgun (WGS) entry which is preliminary data.</text>
</comment>
<protein>
    <submittedName>
        <fullName evidence="1">Uncharacterized protein</fullName>
    </submittedName>
</protein>